<proteinExistence type="predicted"/>
<comment type="caution">
    <text evidence="1">The sequence shown here is derived from an EMBL/GenBank/DDBJ whole genome shotgun (WGS) entry which is preliminary data.</text>
</comment>
<dbReference type="Proteomes" id="UP000266841">
    <property type="component" value="Unassembled WGS sequence"/>
</dbReference>
<evidence type="ECO:0000313" key="2">
    <source>
        <dbReference type="Proteomes" id="UP000266841"/>
    </source>
</evidence>
<gene>
    <name evidence="1" type="ORF">THAOC_09839</name>
</gene>
<organism evidence="1 2">
    <name type="scientific">Thalassiosira oceanica</name>
    <name type="common">Marine diatom</name>
    <dbReference type="NCBI Taxonomy" id="159749"/>
    <lineage>
        <taxon>Eukaryota</taxon>
        <taxon>Sar</taxon>
        <taxon>Stramenopiles</taxon>
        <taxon>Ochrophyta</taxon>
        <taxon>Bacillariophyta</taxon>
        <taxon>Coscinodiscophyceae</taxon>
        <taxon>Thalassiosirophycidae</taxon>
        <taxon>Thalassiosirales</taxon>
        <taxon>Thalassiosiraceae</taxon>
        <taxon>Thalassiosira</taxon>
    </lineage>
</organism>
<dbReference type="EMBL" id="AGNL01010664">
    <property type="protein sequence ID" value="EJK68940.1"/>
    <property type="molecule type" value="Genomic_DNA"/>
</dbReference>
<reference evidence="1 2" key="1">
    <citation type="journal article" date="2012" name="Genome Biol.">
        <title>Genome and low-iron response of an oceanic diatom adapted to chronic iron limitation.</title>
        <authorList>
            <person name="Lommer M."/>
            <person name="Specht M."/>
            <person name="Roy A.S."/>
            <person name="Kraemer L."/>
            <person name="Andreson R."/>
            <person name="Gutowska M.A."/>
            <person name="Wolf J."/>
            <person name="Bergner S.V."/>
            <person name="Schilhabel M.B."/>
            <person name="Klostermeier U.C."/>
            <person name="Beiko R.G."/>
            <person name="Rosenstiel P."/>
            <person name="Hippler M."/>
            <person name="Laroche J."/>
        </authorList>
    </citation>
    <scope>NUCLEOTIDE SEQUENCE [LARGE SCALE GENOMIC DNA]</scope>
    <source>
        <strain evidence="1 2">CCMP1005</strain>
    </source>
</reference>
<keyword evidence="2" id="KW-1185">Reference proteome</keyword>
<dbReference type="AlphaFoldDB" id="K0SU41"/>
<evidence type="ECO:0000313" key="1">
    <source>
        <dbReference type="EMBL" id="EJK68940.1"/>
    </source>
</evidence>
<sequence length="86" mass="9419">MNCGHTSDFVNRLFQAARLTGPFCSALRGFIPPPRDDLTGEVEVLARPVTKLSKDFAGEVALENKRRIAKDSLGSSPPRPTHVPYP</sequence>
<protein>
    <submittedName>
        <fullName evidence="1">Uncharacterized protein</fullName>
    </submittedName>
</protein>
<accession>K0SU41</accession>
<name>K0SU41_THAOC</name>